<dbReference type="Pfam" id="PF08282">
    <property type="entry name" value="Hydrolase_3"/>
    <property type="match status" value="1"/>
</dbReference>
<dbReference type="OrthoDB" id="9805604at2"/>
<dbReference type="PANTHER" id="PTHR21485:SF6">
    <property type="entry name" value="N-ACYLNEURAMINATE CYTIDYLYLTRANSFERASE-RELATED"/>
    <property type="match status" value="1"/>
</dbReference>
<keyword evidence="14" id="KW-1185">Reference proteome</keyword>
<comment type="subunit">
    <text evidence="4">Homotetramer.</text>
</comment>
<protein>
    <recommendedName>
        <fullName evidence="6">3-deoxy-D-manno-octulosonate 8-phosphate phosphatase KdsC</fullName>
        <ecNumber evidence="5">3.1.3.45</ecNumber>
    </recommendedName>
    <alternativeName>
        <fullName evidence="11">KDO 8-P phosphatase</fullName>
    </alternativeName>
</protein>
<keyword evidence="10" id="KW-0448">Lipopolysaccharide biosynthesis</keyword>
<dbReference type="InterPro" id="IPR050793">
    <property type="entry name" value="CMP-NeuNAc_synthase"/>
</dbReference>
<dbReference type="GO" id="GO:0019143">
    <property type="term" value="F:3-deoxy-manno-octulosonate-8-phosphatase activity"/>
    <property type="evidence" value="ECO:0007669"/>
    <property type="project" value="UniProtKB-EC"/>
</dbReference>
<dbReference type="PIRSF" id="PIRSF006118">
    <property type="entry name" value="KDO8-P_Ptase"/>
    <property type="match status" value="1"/>
</dbReference>
<dbReference type="FunFam" id="3.40.50.1000:FF:000029">
    <property type="entry name" value="3-deoxy-D-manno-octulosonate 8-phosphate phosphatase KdsC"/>
    <property type="match status" value="1"/>
</dbReference>
<proteinExistence type="inferred from homology"/>
<dbReference type="SFLD" id="SFLDG01136">
    <property type="entry name" value="C1.6:_Phosphoserine_Phosphatas"/>
    <property type="match status" value="1"/>
</dbReference>
<evidence type="ECO:0000256" key="6">
    <source>
        <dbReference type="ARBA" id="ARBA00020092"/>
    </source>
</evidence>
<dbReference type="InterPro" id="IPR023214">
    <property type="entry name" value="HAD_sf"/>
</dbReference>
<dbReference type="GO" id="GO:0008781">
    <property type="term" value="F:N-acylneuraminate cytidylyltransferase activity"/>
    <property type="evidence" value="ECO:0007669"/>
    <property type="project" value="TreeGrafter"/>
</dbReference>
<evidence type="ECO:0000256" key="7">
    <source>
        <dbReference type="ARBA" id="ARBA00022723"/>
    </source>
</evidence>
<evidence type="ECO:0000313" key="13">
    <source>
        <dbReference type="EMBL" id="SUP42185.1"/>
    </source>
</evidence>
<dbReference type="GO" id="GO:0046872">
    <property type="term" value="F:metal ion binding"/>
    <property type="evidence" value="ECO:0007669"/>
    <property type="project" value="UniProtKB-KW"/>
</dbReference>
<dbReference type="SFLD" id="SFLDG01138">
    <property type="entry name" value="C1.6.2:_Deoxy-d-mannose-octulo"/>
    <property type="match status" value="1"/>
</dbReference>
<feature type="binding site" evidence="12">
    <location>
        <position position="102"/>
    </location>
    <ligand>
        <name>Mg(2+)</name>
        <dbReference type="ChEBI" id="CHEBI:18420"/>
    </ligand>
</feature>
<dbReference type="PANTHER" id="PTHR21485">
    <property type="entry name" value="HAD SUPERFAMILY MEMBERS CMAS AND KDSC"/>
    <property type="match status" value="1"/>
</dbReference>
<dbReference type="NCBIfam" id="TIGR01662">
    <property type="entry name" value="HAD-SF-IIIA"/>
    <property type="match status" value="1"/>
</dbReference>
<comment type="similarity">
    <text evidence="3">Belongs to the KdsC family.</text>
</comment>
<evidence type="ECO:0000256" key="10">
    <source>
        <dbReference type="ARBA" id="ARBA00022985"/>
    </source>
</evidence>
<dbReference type="SUPFAM" id="SSF56784">
    <property type="entry name" value="HAD-like"/>
    <property type="match status" value="1"/>
</dbReference>
<evidence type="ECO:0000256" key="9">
    <source>
        <dbReference type="ARBA" id="ARBA00022842"/>
    </source>
</evidence>
<keyword evidence="7 12" id="KW-0479">Metal-binding</keyword>
<evidence type="ECO:0000256" key="5">
    <source>
        <dbReference type="ARBA" id="ARBA00013066"/>
    </source>
</evidence>
<dbReference type="EC" id="3.1.3.45" evidence="5"/>
<sequence>MNIKCLILDVDGVMTEGGIIYTAKGDELKVFNSQDGLGLALARRGGLKLAVITGRHSEMVDRRTKELKFDFVRMGCHNKTEAIKELAVELGIDTDEMAYMGDDLNDLGALSLVGFPMTPANGVMEVKAVAKFIATKSGGHGAVREAIEYIFKKEGCWDQLVDDYRNEIYSQGQ</sequence>
<evidence type="ECO:0000256" key="2">
    <source>
        <dbReference type="ARBA" id="ARBA00001946"/>
    </source>
</evidence>
<evidence type="ECO:0000256" key="11">
    <source>
        <dbReference type="ARBA" id="ARBA00031051"/>
    </source>
</evidence>
<evidence type="ECO:0000256" key="3">
    <source>
        <dbReference type="ARBA" id="ARBA00005893"/>
    </source>
</evidence>
<accession>A0A380NJ19</accession>
<dbReference type="Proteomes" id="UP000255367">
    <property type="component" value="Unassembled WGS sequence"/>
</dbReference>
<dbReference type="CDD" id="cd01630">
    <property type="entry name" value="HAD_KDO-like"/>
    <property type="match status" value="1"/>
</dbReference>
<keyword evidence="8 13" id="KW-0378">Hydrolase</keyword>
<dbReference type="AlphaFoldDB" id="A0A380NJ19"/>
<dbReference type="SFLD" id="SFLDS00003">
    <property type="entry name" value="Haloacid_Dehalogenase"/>
    <property type="match status" value="1"/>
</dbReference>
<organism evidence="13 14">
    <name type="scientific">Veillonella criceti</name>
    <dbReference type="NCBI Taxonomy" id="103891"/>
    <lineage>
        <taxon>Bacteria</taxon>
        <taxon>Bacillati</taxon>
        <taxon>Bacillota</taxon>
        <taxon>Negativicutes</taxon>
        <taxon>Veillonellales</taxon>
        <taxon>Veillonellaceae</taxon>
        <taxon>Veillonella</taxon>
    </lineage>
</organism>
<feature type="binding site" evidence="12">
    <location>
        <position position="9"/>
    </location>
    <ligand>
        <name>Mg(2+)</name>
        <dbReference type="ChEBI" id="CHEBI:18420"/>
    </ligand>
</feature>
<dbReference type="Gene3D" id="3.40.50.1000">
    <property type="entry name" value="HAD superfamily/HAD-like"/>
    <property type="match status" value="1"/>
</dbReference>
<feature type="binding site" evidence="12">
    <location>
        <position position="11"/>
    </location>
    <ligand>
        <name>substrate</name>
    </ligand>
</feature>
<evidence type="ECO:0000313" key="14">
    <source>
        <dbReference type="Proteomes" id="UP000255367"/>
    </source>
</evidence>
<evidence type="ECO:0000256" key="1">
    <source>
        <dbReference type="ARBA" id="ARBA00000898"/>
    </source>
</evidence>
<comment type="catalytic activity">
    <reaction evidence="1">
        <text>3-deoxy-alpha-D-manno-2-octulosonate-8-phosphate + H2O = 3-deoxy-alpha-D-manno-oct-2-ulosonate + phosphate</text>
        <dbReference type="Rhea" id="RHEA:11500"/>
        <dbReference type="ChEBI" id="CHEBI:15377"/>
        <dbReference type="ChEBI" id="CHEBI:43474"/>
        <dbReference type="ChEBI" id="CHEBI:85985"/>
        <dbReference type="ChEBI" id="CHEBI:85986"/>
        <dbReference type="EC" id="3.1.3.45"/>
    </reaction>
</comment>
<dbReference type="GO" id="GO:0009103">
    <property type="term" value="P:lipopolysaccharide biosynthetic process"/>
    <property type="evidence" value="ECO:0007669"/>
    <property type="project" value="UniProtKB-KW"/>
</dbReference>
<reference evidence="13 14" key="1">
    <citation type="submission" date="2018-06" db="EMBL/GenBank/DDBJ databases">
        <authorList>
            <consortium name="Pathogen Informatics"/>
            <person name="Doyle S."/>
        </authorList>
    </citation>
    <scope>NUCLEOTIDE SEQUENCE [LARGE SCALE GENOMIC DNA]</scope>
    <source>
        <strain evidence="13 14">NCTC12020</strain>
    </source>
</reference>
<dbReference type="InterPro" id="IPR006549">
    <property type="entry name" value="HAD-SF_hydro_IIIA"/>
</dbReference>
<comment type="cofactor">
    <cofactor evidence="2 12">
        <name>Mg(2+)</name>
        <dbReference type="ChEBI" id="CHEBI:18420"/>
    </cofactor>
</comment>
<dbReference type="InterPro" id="IPR036412">
    <property type="entry name" value="HAD-like_sf"/>
</dbReference>
<evidence type="ECO:0000256" key="4">
    <source>
        <dbReference type="ARBA" id="ARBA00011881"/>
    </source>
</evidence>
<gene>
    <name evidence="13" type="primary">kdsC</name>
    <name evidence="13" type="ORF">NCTC12020_00803</name>
</gene>
<dbReference type="NCBIfam" id="TIGR01670">
    <property type="entry name" value="KdsC-phosphatas"/>
    <property type="match status" value="1"/>
</dbReference>
<dbReference type="InterPro" id="IPR010023">
    <property type="entry name" value="KdsC_fam"/>
</dbReference>
<name>A0A380NJ19_9FIRM</name>
<dbReference type="EMBL" id="UHIO01000001">
    <property type="protein sequence ID" value="SUP42185.1"/>
    <property type="molecule type" value="Genomic_DNA"/>
</dbReference>
<keyword evidence="9 12" id="KW-0460">Magnesium</keyword>
<evidence type="ECO:0000256" key="12">
    <source>
        <dbReference type="PIRSR" id="PIRSR006118-2"/>
    </source>
</evidence>
<evidence type="ECO:0000256" key="8">
    <source>
        <dbReference type="ARBA" id="ARBA00022801"/>
    </source>
</evidence>
<dbReference type="RefSeq" id="WP_115310017.1">
    <property type="nucleotide sequence ID" value="NZ_UHIO01000001.1"/>
</dbReference>